<evidence type="ECO:0000256" key="9">
    <source>
        <dbReference type="ARBA" id="ARBA00023049"/>
    </source>
</evidence>
<evidence type="ECO:0000256" key="3">
    <source>
        <dbReference type="ARBA" id="ARBA00022670"/>
    </source>
</evidence>
<evidence type="ECO:0000259" key="13">
    <source>
        <dbReference type="Pfam" id="PF01435"/>
    </source>
</evidence>
<evidence type="ECO:0000256" key="6">
    <source>
        <dbReference type="ARBA" id="ARBA00022801"/>
    </source>
</evidence>
<dbReference type="Proteomes" id="UP001237105">
    <property type="component" value="Unassembled WGS sequence"/>
</dbReference>
<keyword evidence="4 12" id="KW-0812">Transmembrane</keyword>
<dbReference type="GO" id="GO:0008237">
    <property type="term" value="F:metallopeptidase activity"/>
    <property type="evidence" value="ECO:0007669"/>
    <property type="project" value="UniProtKB-KW"/>
</dbReference>
<evidence type="ECO:0000256" key="5">
    <source>
        <dbReference type="ARBA" id="ARBA00022723"/>
    </source>
</evidence>
<comment type="subcellular location">
    <subcellularLocation>
        <location evidence="1">Cell membrane</location>
        <topology evidence="1">Multi-pass membrane protein</topology>
    </subcellularLocation>
</comment>
<name>A0ABT6T687_9ACTN</name>
<evidence type="ECO:0000256" key="8">
    <source>
        <dbReference type="ARBA" id="ARBA00022989"/>
    </source>
</evidence>
<dbReference type="Gene3D" id="3.30.2010.10">
    <property type="entry name" value="Metalloproteases ('zincins'), catalytic domain"/>
    <property type="match status" value="1"/>
</dbReference>
<evidence type="ECO:0000256" key="10">
    <source>
        <dbReference type="ARBA" id="ARBA00023136"/>
    </source>
</evidence>
<evidence type="ECO:0000256" key="7">
    <source>
        <dbReference type="ARBA" id="ARBA00022833"/>
    </source>
</evidence>
<gene>
    <name evidence="14" type="ORF">QIT00_33465</name>
</gene>
<protein>
    <submittedName>
        <fullName evidence="14">M48 family metalloprotease</fullName>
        <ecNumber evidence="14">3.4.24.-</ecNumber>
    </submittedName>
</protein>
<evidence type="ECO:0000313" key="14">
    <source>
        <dbReference type="EMBL" id="MDI3423397.1"/>
    </source>
</evidence>
<evidence type="ECO:0000256" key="11">
    <source>
        <dbReference type="RuleBase" id="RU003983"/>
    </source>
</evidence>
<dbReference type="RefSeq" id="WP_282539241.1">
    <property type="nucleotide sequence ID" value="NZ_JASCIS010000053.1"/>
</dbReference>
<evidence type="ECO:0000256" key="12">
    <source>
        <dbReference type="SAM" id="Phobius"/>
    </source>
</evidence>
<evidence type="ECO:0000256" key="1">
    <source>
        <dbReference type="ARBA" id="ARBA00004651"/>
    </source>
</evidence>
<dbReference type="EC" id="3.4.24.-" evidence="14"/>
<accession>A0ABT6T687</accession>
<dbReference type="PANTHER" id="PTHR43221">
    <property type="entry name" value="PROTEASE HTPX"/>
    <property type="match status" value="1"/>
</dbReference>
<dbReference type="EMBL" id="JASCIS010000053">
    <property type="protein sequence ID" value="MDI3423397.1"/>
    <property type="molecule type" value="Genomic_DNA"/>
</dbReference>
<reference evidence="14 15" key="1">
    <citation type="submission" date="2023-05" db="EMBL/GenBank/DDBJ databases">
        <title>Draft genome sequence of Streptomyces sp. B-S-A12 isolated from a cave soil in Thailand.</title>
        <authorList>
            <person name="Chamroensaksri N."/>
            <person name="Muangham S."/>
        </authorList>
    </citation>
    <scope>NUCLEOTIDE SEQUENCE [LARGE SCALE GENOMIC DNA]</scope>
    <source>
        <strain evidence="14 15">B-S-A12</strain>
    </source>
</reference>
<comment type="cofactor">
    <cofactor evidence="11">
        <name>Zn(2+)</name>
        <dbReference type="ChEBI" id="CHEBI:29105"/>
    </cofactor>
    <text evidence="11">Binds 1 zinc ion per subunit.</text>
</comment>
<keyword evidence="9 11" id="KW-0482">Metalloprotease</keyword>
<sequence length="288" mass="30691">MHHSTLRAAVLLAVLLGGAALAGSSFGRPGMITAMAGALTVIGYAYWNGDRLALQAMRARPASEQEVPQLYRIVRELSVDARRPMPSIYLSPTQAPNAFAVGRTRRNAAVCCTDGILRILDERELRGVIAHELSHIHNRDVLISSTIGALAGVVLFALNLVWLTPAGRSDDEGGSTMLGSLLVILLGGPLAASLIRLAVSRSCEYRADAAGASLTGDPLALASALRKLEKGTKLLPLPPEPRLQVRGHMMAAAPFRSDTLVSRLFSTQAPIRKRVARLEHMAGHHAAP</sequence>
<keyword evidence="10 12" id="KW-0472">Membrane</keyword>
<keyword evidence="2" id="KW-1003">Cell membrane</keyword>
<evidence type="ECO:0000313" key="15">
    <source>
        <dbReference type="Proteomes" id="UP001237105"/>
    </source>
</evidence>
<keyword evidence="15" id="KW-1185">Reference proteome</keyword>
<dbReference type="PANTHER" id="PTHR43221:SF1">
    <property type="entry name" value="PROTEASE HTPX"/>
    <property type="match status" value="1"/>
</dbReference>
<comment type="similarity">
    <text evidence="11">Belongs to the peptidase M48 family.</text>
</comment>
<dbReference type="Pfam" id="PF01435">
    <property type="entry name" value="Peptidase_M48"/>
    <property type="match status" value="1"/>
</dbReference>
<keyword evidence="6 11" id="KW-0378">Hydrolase</keyword>
<feature type="transmembrane region" description="Helical" evidence="12">
    <location>
        <begin position="32"/>
        <end position="49"/>
    </location>
</feature>
<comment type="caution">
    <text evidence="14">The sequence shown here is derived from an EMBL/GenBank/DDBJ whole genome shotgun (WGS) entry which is preliminary data.</text>
</comment>
<evidence type="ECO:0000256" key="2">
    <source>
        <dbReference type="ARBA" id="ARBA00022475"/>
    </source>
</evidence>
<dbReference type="InterPro" id="IPR050083">
    <property type="entry name" value="HtpX_protease"/>
</dbReference>
<keyword evidence="5" id="KW-0479">Metal-binding</keyword>
<keyword evidence="8 12" id="KW-1133">Transmembrane helix</keyword>
<dbReference type="InterPro" id="IPR001915">
    <property type="entry name" value="Peptidase_M48"/>
</dbReference>
<feature type="domain" description="Peptidase M48" evidence="13">
    <location>
        <begin position="66"/>
        <end position="281"/>
    </location>
</feature>
<feature type="transmembrane region" description="Helical" evidence="12">
    <location>
        <begin position="141"/>
        <end position="164"/>
    </location>
</feature>
<keyword evidence="7 11" id="KW-0862">Zinc</keyword>
<evidence type="ECO:0000256" key="4">
    <source>
        <dbReference type="ARBA" id="ARBA00022692"/>
    </source>
</evidence>
<proteinExistence type="inferred from homology"/>
<keyword evidence="3 11" id="KW-0645">Protease</keyword>
<organism evidence="14 15">
    <name type="scientific">Streptomyces luteolus</name>
    <dbReference type="NCBI Taxonomy" id="3043615"/>
    <lineage>
        <taxon>Bacteria</taxon>
        <taxon>Bacillati</taxon>
        <taxon>Actinomycetota</taxon>
        <taxon>Actinomycetes</taxon>
        <taxon>Kitasatosporales</taxon>
        <taxon>Streptomycetaceae</taxon>
        <taxon>Streptomyces</taxon>
    </lineage>
</organism>
<feature type="transmembrane region" description="Helical" evidence="12">
    <location>
        <begin position="176"/>
        <end position="199"/>
    </location>
</feature>